<dbReference type="Gene3D" id="2.70.150.10">
    <property type="entry name" value="Calcium-transporting ATPase, cytoplasmic transduction domain A"/>
    <property type="match status" value="1"/>
</dbReference>
<name>A0A9D1LFE0_9BURK</name>
<dbReference type="Pfam" id="PF00702">
    <property type="entry name" value="Hydrolase"/>
    <property type="match status" value="1"/>
</dbReference>
<dbReference type="InterPro" id="IPR023214">
    <property type="entry name" value="HAD_sf"/>
</dbReference>
<dbReference type="GO" id="GO:0015086">
    <property type="term" value="F:cadmium ion transmembrane transporter activity"/>
    <property type="evidence" value="ECO:0007669"/>
    <property type="project" value="TreeGrafter"/>
</dbReference>
<dbReference type="SUPFAM" id="SSF56784">
    <property type="entry name" value="HAD-like"/>
    <property type="match status" value="1"/>
</dbReference>
<dbReference type="PRINTS" id="PR00120">
    <property type="entry name" value="HATPASE"/>
</dbReference>
<dbReference type="SFLD" id="SFLDS00003">
    <property type="entry name" value="Haloacid_Dehalogenase"/>
    <property type="match status" value="1"/>
</dbReference>
<comment type="caution">
    <text evidence="11">The sequence shown here is derived from an EMBL/GenBank/DDBJ whole genome shotgun (WGS) entry which is preliminary data.</text>
</comment>
<dbReference type="InterPro" id="IPR044492">
    <property type="entry name" value="P_typ_ATPase_HD_dom"/>
</dbReference>
<comment type="subcellular location">
    <subcellularLocation>
        <location evidence="9">Cell membrane</location>
    </subcellularLocation>
    <subcellularLocation>
        <location evidence="1">Membrane</location>
    </subcellularLocation>
</comment>
<evidence type="ECO:0000256" key="5">
    <source>
        <dbReference type="ARBA" id="ARBA00022989"/>
    </source>
</evidence>
<dbReference type="InterPro" id="IPR018303">
    <property type="entry name" value="ATPase_P-typ_P_site"/>
</dbReference>
<dbReference type="Pfam" id="PF00122">
    <property type="entry name" value="E1-E2_ATPase"/>
    <property type="match status" value="1"/>
</dbReference>
<dbReference type="InterPro" id="IPR023299">
    <property type="entry name" value="ATPase_P-typ_cyto_dom_N"/>
</dbReference>
<evidence type="ECO:0000256" key="4">
    <source>
        <dbReference type="ARBA" id="ARBA00022967"/>
    </source>
</evidence>
<protein>
    <recommendedName>
        <fullName evidence="7">P-type Zn(2+) transporter</fullName>
        <ecNumber evidence="7">7.2.2.12</ecNumber>
    </recommendedName>
</protein>
<dbReference type="SUPFAM" id="SSF81653">
    <property type="entry name" value="Calcium ATPase, transduction domain A"/>
    <property type="match status" value="1"/>
</dbReference>
<keyword evidence="9" id="KW-0479">Metal-binding</keyword>
<dbReference type="GO" id="GO:0005886">
    <property type="term" value="C:plasma membrane"/>
    <property type="evidence" value="ECO:0007669"/>
    <property type="project" value="UniProtKB-SubCell"/>
</dbReference>
<comment type="catalytic activity">
    <reaction evidence="8">
        <text>Zn(2+)(in) + ATP + H2O = Zn(2+)(out) + ADP + phosphate + H(+)</text>
        <dbReference type="Rhea" id="RHEA:20621"/>
        <dbReference type="ChEBI" id="CHEBI:15377"/>
        <dbReference type="ChEBI" id="CHEBI:15378"/>
        <dbReference type="ChEBI" id="CHEBI:29105"/>
        <dbReference type="ChEBI" id="CHEBI:30616"/>
        <dbReference type="ChEBI" id="CHEBI:43474"/>
        <dbReference type="ChEBI" id="CHEBI:456216"/>
        <dbReference type="EC" id="7.2.2.12"/>
    </reaction>
</comment>
<dbReference type="InterPro" id="IPR008250">
    <property type="entry name" value="ATPase_P-typ_transduc_dom_A_sf"/>
</dbReference>
<keyword evidence="9" id="KW-0547">Nucleotide-binding</keyword>
<dbReference type="NCBIfam" id="TIGR01494">
    <property type="entry name" value="ATPase_P-type"/>
    <property type="match status" value="1"/>
</dbReference>
<feature type="domain" description="P-type ATPase A" evidence="10">
    <location>
        <begin position="249"/>
        <end position="344"/>
    </location>
</feature>
<dbReference type="EC" id="7.2.2.12" evidence="7"/>
<dbReference type="GO" id="GO:0046872">
    <property type="term" value="F:metal ion binding"/>
    <property type="evidence" value="ECO:0007669"/>
    <property type="project" value="UniProtKB-KW"/>
</dbReference>
<dbReference type="Gene3D" id="3.40.1110.10">
    <property type="entry name" value="Calcium-transporting ATPase, cytoplasmic domain N"/>
    <property type="match status" value="1"/>
</dbReference>
<accession>A0A9D1LFE0</accession>
<dbReference type="EMBL" id="DVMY01000074">
    <property type="protein sequence ID" value="HIU37510.1"/>
    <property type="molecule type" value="Genomic_DNA"/>
</dbReference>
<evidence type="ECO:0000256" key="1">
    <source>
        <dbReference type="ARBA" id="ARBA00004370"/>
    </source>
</evidence>
<reference evidence="11" key="2">
    <citation type="journal article" date="2021" name="PeerJ">
        <title>Extensive microbial diversity within the chicken gut microbiome revealed by metagenomics and culture.</title>
        <authorList>
            <person name="Gilroy R."/>
            <person name="Ravi A."/>
            <person name="Getino M."/>
            <person name="Pursley I."/>
            <person name="Horton D.L."/>
            <person name="Alikhan N.F."/>
            <person name="Baker D."/>
            <person name="Gharbi K."/>
            <person name="Hall N."/>
            <person name="Watson M."/>
            <person name="Adriaenssens E.M."/>
            <person name="Foster-Nyarko E."/>
            <person name="Jarju S."/>
            <person name="Secka A."/>
            <person name="Antonio M."/>
            <person name="Oren A."/>
            <person name="Chaudhuri R.R."/>
            <person name="La Ragione R."/>
            <person name="Hildebrand F."/>
            <person name="Pallen M.J."/>
        </authorList>
    </citation>
    <scope>NUCLEOTIDE SEQUENCE</scope>
    <source>
        <strain evidence="11">7463</strain>
    </source>
</reference>
<evidence type="ECO:0000256" key="8">
    <source>
        <dbReference type="ARBA" id="ARBA00047308"/>
    </source>
</evidence>
<dbReference type="PANTHER" id="PTHR48085:SF5">
    <property type="entry name" value="CADMIUM_ZINC-TRANSPORTING ATPASE HMA4-RELATED"/>
    <property type="match status" value="1"/>
</dbReference>
<dbReference type="AlphaFoldDB" id="A0A9D1LFE0"/>
<organism evidence="11 12">
    <name type="scientific">Candidatus Aphodousia faecigallinarum</name>
    <dbReference type="NCBI Taxonomy" id="2840677"/>
    <lineage>
        <taxon>Bacteria</taxon>
        <taxon>Pseudomonadati</taxon>
        <taxon>Pseudomonadota</taxon>
        <taxon>Betaproteobacteria</taxon>
        <taxon>Burkholderiales</taxon>
        <taxon>Sutterellaceae</taxon>
        <taxon>Sutterellaceae incertae sedis</taxon>
        <taxon>Candidatus Aphodousia</taxon>
    </lineage>
</organism>
<evidence type="ECO:0000313" key="11">
    <source>
        <dbReference type="EMBL" id="HIU37510.1"/>
    </source>
</evidence>
<evidence type="ECO:0000259" key="10">
    <source>
        <dbReference type="Pfam" id="PF00122"/>
    </source>
</evidence>
<reference evidence="11" key="1">
    <citation type="submission" date="2020-10" db="EMBL/GenBank/DDBJ databases">
        <authorList>
            <person name="Gilroy R."/>
        </authorList>
    </citation>
    <scope>NUCLEOTIDE SEQUENCE</scope>
    <source>
        <strain evidence="11">7463</strain>
    </source>
</reference>
<evidence type="ECO:0000256" key="3">
    <source>
        <dbReference type="ARBA" id="ARBA00022692"/>
    </source>
</evidence>
<dbReference type="SFLD" id="SFLDG00002">
    <property type="entry name" value="C1.7:_P-type_atpase_like"/>
    <property type="match status" value="1"/>
</dbReference>
<dbReference type="GO" id="GO:0016887">
    <property type="term" value="F:ATP hydrolysis activity"/>
    <property type="evidence" value="ECO:0007669"/>
    <property type="project" value="InterPro"/>
</dbReference>
<keyword evidence="3" id="KW-0812">Transmembrane</keyword>
<dbReference type="SFLD" id="SFLDF00027">
    <property type="entry name" value="p-type_atpase"/>
    <property type="match status" value="1"/>
</dbReference>
<dbReference type="PRINTS" id="PR00119">
    <property type="entry name" value="CATATPASE"/>
</dbReference>
<dbReference type="NCBIfam" id="TIGR01525">
    <property type="entry name" value="ATPase-IB_hvy"/>
    <property type="match status" value="1"/>
</dbReference>
<dbReference type="GO" id="GO:0016463">
    <property type="term" value="F:P-type zinc transporter activity"/>
    <property type="evidence" value="ECO:0007669"/>
    <property type="project" value="UniProtKB-EC"/>
</dbReference>
<evidence type="ECO:0000313" key="12">
    <source>
        <dbReference type="Proteomes" id="UP000824083"/>
    </source>
</evidence>
<dbReference type="InterPro" id="IPR059000">
    <property type="entry name" value="ATPase_P-type_domA"/>
</dbReference>
<dbReference type="Proteomes" id="UP000824083">
    <property type="component" value="Unassembled WGS sequence"/>
</dbReference>
<dbReference type="CDD" id="cd07550">
    <property type="entry name" value="P-type_ATPase_HM"/>
    <property type="match status" value="1"/>
</dbReference>
<dbReference type="InterPro" id="IPR027256">
    <property type="entry name" value="P-typ_ATPase_IB"/>
</dbReference>
<evidence type="ECO:0000256" key="6">
    <source>
        <dbReference type="ARBA" id="ARBA00023136"/>
    </source>
</evidence>
<evidence type="ECO:0000256" key="7">
    <source>
        <dbReference type="ARBA" id="ARBA00039097"/>
    </source>
</evidence>
<evidence type="ECO:0000256" key="9">
    <source>
        <dbReference type="RuleBase" id="RU362081"/>
    </source>
</evidence>
<gene>
    <name evidence="11" type="ORF">IAC56_04490</name>
</gene>
<comment type="similarity">
    <text evidence="2 9">Belongs to the cation transport ATPase (P-type) (TC 3.A.3) family. Type IB subfamily.</text>
</comment>
<keyword evidence="6" id="KW-0472">Membrane</keyword>
<keyword evidence="5" id="KW-1133">Transmembrane helix</keyword>
<keyword evidence="9" id="KW-1003">Cell membrane</keyword>
<dbReference type="InterPro" id="IPR051014">
    <property type="entry name" value="Cation_Transport_ATPase_IB"/>
</dbReference>
<dbReference type="PANTHER" id="PTHR48085">
    <property type="entry name" value="CADMIUM/ZINC-TRANSPORTING ATPASE HMA2-RELATED"/>
    <property type="match status" value="1"/>
</dbReference>
<dbReference type="GO" id="GO:0005524">
    <property type="term" value="F:ATP binding"/>
    <property type="evidence" value="ECO:0007669"/>
    <property type="project" value="UniProtKB-UniRule"/>
</dbReference>
<proteinExistence type="inferred from homology"/>
<sequence>MLFKKVHAVGNRQRWRTTQTISVASMVLVASEIEEIDGVTGLMANSRTGSVTVTVANIRAIYELDKYFEWLKTHPPITRHNSEKAKRALAQTKTEIAQAKKPPAIVRTLANTSSHLVRGMPLMRLVRQIPRLFAKKVTELDTAEPILDLSPLARYVFVRPFLPIMVNSVNAILGSLPIIFEGLKSLLQGKLNVSVLDAAALSVSLFRRDFKTAGLLIVLLGLGEMLESYTRKKSLSSLTEQLAINVNSVWIRTTDGEIRQKSLKELQVGEEVVVHAGSVIPIDGIVSGGEGSVNQSSMTGEPLPVHRYPGASVFAGTVLEDGELTIRATHIGGETRLNQIARFIEESEVAKASIQGKAERWADRIVPFNFLLAALVYFFTKDFNRMASVLMVDFSCALRLATPLAILTAMRVGTREGAVIKGGRYLEALSEVDTVVFDKTGTLTASSPKLSDVIVLDGKYSREELLRLAACLEEHFPHPVGRAIVRQATKEDLWHDREDAHAEVRYIVAHGICSAVGDRRIVLGSRHFIEDDEQIDVSAAQEICARLANEGKSILYLAVGNKLVGVLGIEDPIRPESKAVIEELHALGIKRILMLTGDDKRTAQAVAARLGIDEFHAGILPADKARIVEALKAQGAKVLMIGDGINDTPALSASDVGVTLRDGADIAQEVADVVLTHNNLSQLPQTIMLGRATMSRIRQNFITSVGLNGAFLAGGLTGRLTPTAGALLHNGTTIGVCLNAMRDSAPMNKRAGVGEISDSIRNAIRYVTQIANIRQGNHHGQQH</sequence>
<dbReference type="InterPro" id="IPR001757">
    <property type="entry name" value="P_typ_ATPase"/>
</dbReference>
<dbReference type="PROSITE" id="PS00154">
    <property type="entry name" value="ATPASE_E1_E2"/>
    <property type="match status" value="1"/>
</dbReference>
<keyword evidence="9" id="KW-0067">ATP-binding</keyword>
<dbReference type="Gene3D" id="3.40.50.1000">
    <property type="entry name" value="HAD superfamily/HAD-like"/>
    <property type="match status" value="1"/>
</dbReference>
<evidence type="ECO:0000256" key="2">
    <source>
        <dbReference type="ARBA" id="ARBA00006024"/>
    </source>
</evidence>
<dbReference type="InterPro" id="IPR036412">
    <property type="entry name" value="HAD-like_sf"/>
</dbReference>
<keyword evidence="4" id="KW-1278">Translocase</keyword>